<feature type="transmembrane region" description="Helical" evidence="1">
    <location>
        <begin position="32"/>
        <end position="53"/>
    </location>
</feature>
<accession>A0A024U3Q2</accession>
<evidence type="ECO:0000256" key="1">
    <source>
        <dbReference type="SAM" id="Phobius"/>
    </source>
</evidence>
<dbReference type="EMBL" id="KI913963">
    <property type="protein sequence ID" value="ETW01041.1"/>
    <property type="molecule type" value="Genomic_DNA"/>
</dbReference>
<dbReference type="AlphaFoldDB" id="A0A024U3Q2"/>
<keyword evidence="1" id="KW-0472">Membrane</keyword>
<gene>
    <name evidence="2" type="ORF">H310_06672</name>
</gene>
<keyword evidence="1" id="KW-1133">Transmembrane helix</keyword>
<protein>
    <submittedName>
        <fullName evidence="2">Uncharacterized protein</fullName>
    </submittedName>
</protein>
<evidence type="ECO:0000313" key="2">
    <source>
        <dbReference type="EMBL" id="ETW01041.1"/>
    </source>
</evidence>
<reference evidence="2" key="1">
    <citation type="submission" date="2013-12" db="EMBL/GenBank/DDBJ databases">
        <title>The Genome Sequence of Aphanomyces invadans NJM9701.</title>
        <authorList>
            <consortium name="The Broad Institute Genomics Platform"/>
            <person name="Russ C."/>
            <person name="Tyler B."/>
            <person name="van West P."/>
            <person name="Dieguez-Uribeondo J."/>
            <person name="Young S.K."/>
            <person name="Zeng Q."/>
            <person name="Gargeya S."/>
            <person name="Fitzgerald M."/>
            <person name="Abouelleil A."/>
            <person name="Alvarado L."/>
            <person name="Chapman S.B."/>
            <person name="Gainer-Dewar J."/>
            <person name="Goldberg J."/>
            <person name="Griggs A."/>
            <person name="Gujja S."/>
            <person name="Hansen M."/>
            <person name="Howarth C."/>
            <person name="Imamovic A."/>
            <person name="Ireland A."/>
            <person name="Larimer J."/>
            <person name="McCowan C."/>
            <person name="Murphy C."/>
            <person name="Pearson M."/>
            <person name="Poon T.W."/>
            <person name="Priest M."/>
            <person name="Roberts A."/>
            <person name="Saif S."/>
            <person name="Shea T."/>
            <person name="Sykes S."/>
            <person name="Wortman J."/>
            <person name="Nusbaum C."/>
            <person name="Birren B."/>
        </authorList>
    </citation>
    <scope>NUCLEOTIDE SEQUENCE [LARGE SCALE GENOMIC DNA]</scope>
    <source>
        <strain evidence="2">NJM9701</strain>
    </source>
</reference>
<keyword evidence="1" id="KW-0812">Transmembrane</keyword>
<name>A0A024U3Q2_9STRA</name>
<sequence length="131" mass="15673">MTARIRVRIMTTECSFNFTRVPTRATCWKSWAGFWFVVHPQMLVMVALVMEMFPAGIHRGRERTHAGTSRTAQVNSLVRLDIWSIKCLNTYAVSTRDRWREVVQRCLGRLFTSRNKIRIDSWQQQWWHRRC</sequence>
<organism evidence="2">
    <name type="scientific">Aphanomyces invadans</name>
    <dbReference type="NCBI Taxonomy" id="157072"/>
    <lineage>
        <taxon>Eukaryota</taxon>
        <taxon>Sar</taxon>
        <taxon>Stramenopiles</taxon>
        <taxon>Oomycota</taxon>
        <taxon>Saprolegniomycetes</taxon>
        <taxon>Saprolegniales</taxon>
        <taxon>Verrucalvaceae</taxon>
        <taxon>Aphanomyces</taxon>
    </lineage>
</organism>
<dbReference type="GeneID" id="20083722"/>
<dbReference type="VEuPathDB" id="FungiDB:H310_06672"/>
<proteinExistence type="predicted"/>
<dbReference type="RefSeq" id="XP_008870039.1">
    <property type="nucleotide sequence ID" value="XM_008871817.1"/>
</dbReference>